<evidence type="ECO:0000313" key="2">
    <source>
        <dbReference type="Proteomes" id="UP000244912"/>
    </source>
</evidence>
<dbReference type="OrthoDB" id="7874856at2"/>
<dbReference type="AlphaFoldDB" id="A0A2R8BXR8"/>
<dbReference type="InterPro" id="IPR010767">
    <property type="entry name" value="Phage_CGC-2007_Cje0229"/>
</dbReference>
<proteinExistence type="predicted"/>
<dbReference type="Pfam" id="PF07087">
    <property type="entry name" value="DUF1353"/>
    <property type="match status" value="1"/>
</dbReference>
<protein>
    <recommendedName>
        <fullName evidence="3">DUF1353 domain-containing protein</fullName>
    </recommendedName>
</protein>
<reference evidence="1 2" key="1">
    <citation type="submission" date="2018-03" db="EMBL/GenBank/DDBJ databases">
        <authorList>
            <person name="Keele B.F."/>
        </authorList>
    </citation>
    <scope>NUCLEOTIDE SEQUENCE [LARGE SCALE GENOMIC DNA]</scope>
    <source>
        <strain evidence="1 2">CECT 8504</strain>
    </source>
</reference>
<dbReference type="RefSeq" id="WP_108894786.1">
    <property type="nucleotide sequence ID" value="NZ_ONZF01000006.1"/>
</dbReference>
<sequence length="176" mass="19481">MRTIISPYPQGAGQIGAVSYISPLSLIRPPARLLGRLGEDGDYVLQHDYDILVEIDGERRLLTVPRGLITDLTSVPAILRWYVGRVGPWLEAAIVHDWLYVAWQVVDRAPDEADRAFADRLMLAAMRAAGIGPIRRNAIYGAVRLFGRGAYIGRNDPIFADLDARVYDTPLVVPTS</sequence>
<keyword evidence="2" id="KW-1185">Reference proteome</keyword>
<dbReference type="EMBL" id="ONZF01000006">
    <property type="protein sequence ID" value="SPJ24977.1"/>
    <property type="molecule type" value="Genomic_DNA"/>
</dbReference>
<evidence type="ECO:0008006" key="3">
    <source>
        <dbReference type="Google" id="ProtNLM"/>
    </source>
</evidence>
<dbReference type="Proteomes" id="UP000244912">
    <property type="component" value="Unassembled WGS sequence"/>
</dbReference>
<accession>A0A2R8BXR8</accession>
<evidence type="ECO:0000313" key="1">
    <source>
        <dbReference type="EMBL" id="SPJ24977.1"/>
    </source>
</evidence>
<organism evidence="1 2">
    <name type="scientific">Palleronia abyssalis</name>
    <dbReference type="NCBI Taxonomy" id="1501240"/>
    <lineage>
        <taxon>Bacteria</taxon>
        <taxon>Pseudomonadati</taxon>
        <taxon>Pseudomonadota</taxon>
        <taxon>Alphaproteobacteria</taxon>
        <taxon>Rhodobacterales</taxon>
        <taxon>Roseobacteraceae</taxon>
        <taxon>Palleronia</taxon>
    </lineage>
</organism>
<gene>
    <name evidence="1" type="ORF">PAA8504_02820</name>
</gene>
<name>A0A2R8BXR8_9RHOB</name>